<name>A0ABV5SZB7_9MICO</name>
<keyword evidence="2" id="KW-1185">Reference proteome</keyword>
<dbReference type="Proteomes" id="UP001589611">
    <property type="component" value="Unassembled WGS sequence"/>
</dbReference>
<evidence type="ECO:0000313" key="1">
    <source>
        <dbReference type="EMBL" id="MFB9645051.1"/>
    </source>
</evidence>
<dbReference type="EMBL" id="JBHMBE010000002">
    <property type="protein sequence ID" value="MFB9645051.1"/>
    <property type="molecule type" value="Genomic_DNA"/>
</dbReference>
<proteinExistence type="predicted"/>
<organism evidence="1 2">
    <name type="scientific">Microbacterium terregens</name>
    <dbReference type="NCBI Taxonomy" id="69363"/>
    <lineage>
        <taxon>Bacteria</taxon>
        <taxon>Bacillati</taxon>
        <taxon>Actinomycetota</taxon>
        <taxon>Actinomycetes</taxon>
        <taxon>Micrococcales</taxon>
        <taxon>Microbacteriaceae</taxon>
        <taxon>Microbacterium</taxon>
    </lineage>
</organism>
<evidence type="ECO:0000313" key="2">
    <source>
        <dbReference type="Proteomes" id="UP001589611"/>
    </source>
</evidence>
<dbReference type="RefSeq" id="WP_344713923.1">
    <property type="nucleotide sequence ID" value="NZ_BAAAWH010000001.1"/>
</dbReference>
<comment type="caution">
    <text evidence="1">The sequence shown here is derived from an EMBL/GenBank/DDBJ whole genome shotgun (WGS) entry which is preliminary data.</text>
</comment>
<accession>A0ABV5SZB7</accession>
<protein>
    <submittedName>
        <fullName evidence="1">Uncharacterized protein</fullName>
    </submittedName>
</protein>
<reference evidence="1 2" key="1">
    <citation type="submission" date="2024-09" db="EMBL/GenBank/DDBJ databases">
        <authorList>
            <person name="Sun Q."/>
            <person name="Mori K."/>
        </authorList>
    </citation>
    <scope>NUCLEOTIDE SEQUENCE [LARGE SCALE GENOMIC DNA]</scope>
    <source>
        <strain evidence="1 2">JCM 1342</strain>
    </source>
</reference>
<gene>
    <name evidence="1" type="ORF">ACFFPJ_04490</name>
</gene>
<sequence length="43" mass="4828">MELDGRLVGIVRLTVEACRVTHVYSIANPDKLGWLDEEATVTR</sequence>